<organism evidence="3 4">
    <name type="scientific">Pangasianodon hypophthalmus</name>
    <name type="common">Striped catfish</name>
    <name type="synonym">Helicophagus hypophthalmus</name>
    <dbReference type="NCBI Taxonomy" id="310915"/>
    <lineage>
        <taxon>Eukaryota</taxon>
        <taxon>Metazoa</taxon>
        <taxon>Chordata</taxon>
        <taxon>Craniata</taxon>
        <taxon>Vertebrata</taxon>
        <taxon>Euteleostomi</taxon>
        <taxon>Actinopterygii</taxon>
        <taxon>Neopterygii</taxon>
        <taxon>Teleostei</taxon>
        <taxon>Ostariophysi</taxon>
        <taxon>Siluriformes</taxon>
        <taxon>Pangasiidae</taxon>
        <taxon>Pangasianodon</taxon>
    </lineage>
</organism>
<dbReference type="InterPro" id="IPR019327">
    <property type="entry name" value="WKF"/>
</dbReference>
<evidence type="ECO:0000313" key="4">
    <source>
        <dbReference type="Proteomes" id="UP000327468"/>
    </source>
</evidence>
<feature type="domain" description="WKF" evidence="2">
    <location>
        <begin position="209"/>
        <end position="270"/>
    </location>
</feature>
<feature type="compositionally biased region" description="Acidic residues" evidence="1">
    <location>
        <begin position="148"/>
        <end position="164"/>
    </location>
</feature>
<sequence length="303" mass="34429">MNYGPRGQTCGKPVQTVAASCGPQRHKENEEEKDRGGTREFGGVCPYQRGEKREEKKKDGSVDSTDTVDVTDDCTNEELNGKKKSEDCEAVSGVKKKKKKTKKEKDVHVDTTESADLTESCKNEELNGKKKEMYKTKQPVITEKGGVEEEEGMEDEDGDEEELSPEERRVLERKLKKIRKKEEKKKQKEEGKSEKEDSKSSIAQTQALEYLTCWSEKRDEWKFQKTRQVWLLQHMYDSEKVSDAHFSVLLSYLEGLRGVAREITVQKAEALVRFGAGPEGEEGGATEAQKKTQRAREVIQILS</sequence>
<feature type="compositionally biased region" description="Basic and acidic residues" evidence="1">
    <location>
        <begin position="119"/>
        <end position="135"/>
    </location>
</feature>
<dbReference type="Pfam" id="PF10180">
    <property type="entry name" value="WKF"/>
    <property type="match status" value="1"/>
</dbReference>
<keyword evidence="4" id="KW-1185">Reference proteome</keyword>
<reference evidence="3 4" key="1">
    <citation type="submission" date="2019-06" db="EMBL/GenBank/DDBJ databases">
        <title>A chromosome-scale genome assembly of the striped catfish, Pangasianodon hypophthalmus.</title>
        <authorList>
            <person name="Wen M."/>
            <person name="Zahm M."/>
            <person name="Roques C."/>
            <person name="Cabau C."/>
            <person name="Klopp C."/>
            <person name="Donnadieu C."/>
            <person name="Jouanno E."/>
            <person name="Avarre J.-C."/>
            <person name="Campet M."/>
            <person name="Ha T.T.T."/>
            <person name="Dugue R."/>
            <person name="Lampietro C."/>
            <person name="Louis A."/>
            <person name="Herpin A."/>
            <person name="Echchiki A."/>
            <person name="Berthelot C."/>
            <person name="Parey E."/>
            <person name="Roest-Crollius H."/>
            <person name="Braasch I."/>
            <person name="Postlethwait J."/>
            <person name="Bobe J."/>
            <person name="Montfort J."/>
            <person name="Bouchez O."/>
            <person name="Begum T."/>
            <person name="Schartl M."/>
            <person name="Guiguen Y."/>
        </authorList>
    </citation>
    <scope>NUCLEOTIDE SEQUENCE [LARGE SCALE GENOMIC DNA]</scope>
    <source>
        <strain evidence="3 4">Indonesia</strain>
        <tissue evidence="3">Blood</tissue>
    </source>
</reference>
<feature type="region of interest" description="Disordered" evidence="1">
    <location>
        <begin position="1"/>
        <end position="202"/>
    </location>
</feature>
<name>A0A5N5Q3Z9_PANHP</name>
<feature type="compositionally biased region" description="Basic and acidic residues" evidence="1">
    <location>
        <begin position="180"/>
        <end position="199"/>
    </location>
</feature>
<dbReference type="EMBL" id="VFJC01000002">
    <property type="protein sequence ID" value="KAB5586610.1"/>
    <property type="molecule type" value="Genomic_DNA"/>
</dbReference>
<dbReference type="PANTHER" id="PTHR22306">
    <property type="entry name" value="CHROMOSOME 7 OPEN READING FRAME 50"/>
    <property type="match status" value="1"/>
</dbReference>
<dbReference type="PANTHER" id="PTHR22306:SF2">
    <property type="entry name" value="CHROMOSOME 7 OPEN READING FRAME 50"/>
    <property type="match status" value="1"/>
</dbReference>
<feature type="compositionally biased region" description="Basic and acidic residues" evidence="1">
    <location>
        <begin position="25"/>
        <end position="38"/>
    </location>
</feature>
<gene>
    <name evidence="3" type="ORF">PHYPO_G00003670</name>
</gene>
<evidence type="ECO:0000259" key="2">
    <source>
        <dbReference type="Pfam" id="PF10180"/>
    </source>
</evidence>
<evidence type="ECO:0000256" key="1">
    <source>
        <dbReference type="SAM" id="MobiDB-lite"/>
    </source>
</evidence>
<comment type="caution">
    <text evidence="3">The sequence shown here is derived from an EMBL/GenBank/DDBJ whole genome shotgun (WGS) entry which is preliminary data.</text>
</comment>
<dbReference type="Proteomes" id="UP000327468">
    <property type="component" value="Chromosome 1"/>
</dbReference>
<proteinExistence type="predicted"/>
<dbReference type="AlphaFoldDB" id="A0A5N5Q3Z9"/>
<evidence type="ECO:0000313" key="3">
    <source>
        <dbReference type="EMBL" id="KAB5586610.1"/>
    </source>
</evidence>
<accession>A0A5N5Q3Z9</accession>
<feature type="compositionally biased region" description="Basic and acidic residues" evidence="1">
    <location>
        <begin position="49"/>
        <end position="61"/>
    </location>
</feature>
<protein>
    <recommendedName>
        <fullName evidence="2">WKF domain-containing protein</fullName>
    </recommendedName>
</protein>